<dbReference type="InterPro" id="IPR001841">
    <property type="entry name" value="Znf_RING"/>
</dbReference>
<feature type="region of interest" description="Disordered" evidence="5">
    <location>
        <begin position="212"/>
        <end position="249"/>
    </location>
</feature>
<dbReference type="InterPro" id="IPR031348">
    <property type="entry name" value="PigL_N"/>
</dbReference>
<dbReference type="SUPFAM" id="SSF48403">
    <property type="entry name" value="Ankyrin repeat"/>
    <property type="match status" value="1"/>
</dbReference>
<feature type="domain" description="RING-type" evidence="6">
    <location>
        <begin position="933"/>
        <end position="969"/>
    </location>
</feature>
<sequence length="1372" mass="154116">MADPLSIAASVAGLVTLAASTAKLAKALSNRYNEKAAASIRGNVETLDSALIRINKSLQHQAFDHPGEEALRQPIESCARTLRNIEMQFQKLEIKGYSWHSMRGRISRPEVLREISTLQIMLEGQKTTLLIAMQLIMANRNCTGESQSKMLHMIFNAIEELRAIIEREKPMNTPPQDIDNGVLANLMRADFGYASTPSAVHVHPSFDDWLSTWATPDDQDGQPTSLTDQSPKEGHPNSESGTASGRPPQNVKLIIEGLPQAAQEGNATSEITTPTNTPLYDIMFQLDKEYLQPPKRDRSDNLQGPGRICGFVIVDNGTKVAPFMPWSTSFVVVTEGPSCYDVQSGLKINHNESLIHFYNGCVRRRLDIAGTRQPVVEKLQSSIVIRNTSVPERTASVTFQRTLRLPERSCQTPRQNSTSHNLMYEKAQGISEFLGPFPLFDTEAYRDRLPKEMKQKGGLFFPIFQREALAFFFENTSKGDRRAWEDEDDQQFAIKVYSGSINCVSGQQVTDSVPHEQDHIICPRQRRLDGFKSADNEIRQFVAMPLGWEYSAEHQLTDKEDVGGIQLQIAPRLRDCVEFRALDHLWNLGRAFRCSATASELGLATGSVIAMSDFDPDIKLLDEFEHSFADRSRWQIHGRSDPLLYPMDETGLHRVTTVQDVLQRRGGQNLGPTSTIHLQPVFSVAIRLKFTIADETHQSGELKFVTSFNCSPFLDFGLIASKCLHDHGIKCGQCESCETSEIFSSPPVWQFALLGKEPFMYGWPPRYHPVEAVVAESGALPGDLCFYCTRYRAGVPYIHPPPFIDSRPEQFRFQYGQSPSSAGWEISLGAGARLLQEIHRGKEQTWDWNNSCLVNIQLLNAAAFKSVTGIPAWTPISLLDYRKKRRMLQLPVVGESAYDSATQVAAICDLKSISALDITLSDDVRYKRRIITCPQCETNMCNVALLPCKHIFCSDCVGGGSKISCFQCDKRHTGQVIFSGAMESPFGKSAKIISSRALSTYQLLKQLRCVPGYNSPQTPSQESPQTVATKVARLSWGDQTPFWFNFIISTLNKADKQSRSSMTKILAIEKARSSNIYQLEALLPLLSKADFFDEKDFHQTQLLELISLSVNNVDSSRVQNHGCSPRASTCLEAVIDWMETESIRPDELLRFGVDLKPWLCPQQIPSLKCVARFLKQGGRSFLRDYGFNREDLQMPASRKVRELLLEDFISNGFDLNARDAHGRTILWTERQLTYMLLDNGARVDIPDNDGNTILHCLVLKQDPTSLQNNQGPLETLLNHKKGREAVNVRNRDGLTPCQLVLGIDAIHYWDIYTRLFDNAEADIRIVFPKGVYRDKLTYSLAKWQAEVGSVSAFRRPAAEERLLRARLAMSYS</sequence>
<comment type="caution">
    <text evidence="7">The sequence shown here is derived from an EMBL/GenBank/DDBJ whole genome shotgun (WGS) entry which is preliminary data.</text>
</comment>
<keyword evidence="8" id="KW-1185">Reference proteome</keyword>
<evidence type="ECO:0000256" key="5">
    <source>
        <dbReference type="SAM" id="MobiDB-lite"/>
    </source>
</evidence>
<evidence type="ECO:0000313" key="7">
    <source>
        <dbReference type="EMBL" id="CAI0644284.1"/>
    </source>
</evidence>
<dbReference type="Proteomes" id="UP001152533">
    <property type="component" value="Unassembled WGS sequence"/>
</dbReference>
<evidence type="ECO:0000256" key="1">
    <source>
        <dbReference type="ARBA" id="ARBA00022723"/>
    </source>
</evidence>
<gene>
    <name evidence="7" type="ORF">CGXH109_LOCUS34078</name>
</gene>
<evidence type="ECO:0000256" key="3">
    <source>
        <dbReference type="ARBA" id="ARBA00022833"/>
    </source>
</evidence>
<dbReference type="Gene3D" id="1.25.40.20">
    <property type="entry name" value="Ankyrin repeat-containing domain"/>
    <property type="match status" value="1"/>
</dbReference>
<evidence type="ECO:0000256" key="2">
    <source>
        <dbReference type="ARBA" id="ARBA00022771"/>
    </source>
</evidence>
<evidence type="ECO:0000259" key="6">
    <source>
        <dbReference type="PROSITE" id="PS50089"/>
    </source>
</evidence>
<evidence type="ECO:0000313" key="8">
    <source>
        <dbReference type="Proteomes" id="UP001152533"/>
    </source>
</evidence>
<dbReference type="InterPro" id="IPR013083">
    <property type="entry name" value="Znf_RING/FYVE/PHD"/>
</dbReference>
<dbReference type="EMBL" id="CAMGZC010000157">
    <property type="protein sequence ID" value="CAI0644284.1"/>
    <property type="molecule type" value="Genomic_DNA"/>
</dbReference>
<organism evidence="7 8">
    <name type="scientific">Colletotrichum noveboracense</name>
    <dbReference type="NCBI Taxonomy" id="2664923"/>
    <lineage>
        <taxon>Eukaryota</taxon>
        <taxon>Fungi</taxon>
        <taxon>Dikarya</taxon>
        <taxon>Ascomycota</taxon>
        <taxon>Pezizomycotina</taxon>
        <taxon>Sordariomycetes</taxon>
        <taxon>Hypocreomycetidae</taxon>
        <taxon>Glomerellales</taxon>
        <taxon>Glomerellaceae</taxon>
        <taxon>Colletotrichum</taxon>
        <taxon>Colletotrichum gloeosporioides species complex</taxon>
    </lineage>
</organism>
<keyword evidence="1" id="KW-0479">Metal-binding</keyword>
<keyword evidence="2 4" id="KW-0863">Zinc-finger</keyword>
<protein>
    <recommendedName>
        <fullName evidence="6">RING-type domain-containing protein</fullName>
    </recommendedName>
</protein>
<dbReference type="PROSITE" id="PS50089">
    <property type="entry name" value="ZF_RING_2"/>
    <property type="match status" value="1"/>
</dbReference>
<dbReference type="InterPro" id="IPR036770">
    <property type="entry name" value="Ankyrin_rpt-contain_sf"/>
</dbReference>
<dbReference type="GO" id="GO:0008270">
    <property type="term" value="F:zinc ion binding"/>
    <property type="evidence" value="ECO:0007669"/>
    <property type="project" value="UniProtKB-KW"/>
</dbReference>
<keyword evidence="3" id="KW-0862">Zinc</keyword>
<accession>A0A9W4RPD1</accession>
<dbReference type="InterPro" id="IPR017907">
    <property type="entry name" value="Znf_RING_CS"/>
</dbReference>
<evidence type="ECO:0000256" key="4">
    <source>
        <dbReference type="PROSITE-ProRule" id="PRU00175"/>
    </source>
</evidence>
<name>A0A9W4RPD1_9PEZI</name>
<reference evidence="7" key="1">
    <citation type="submission" date="2022-08" db="EMBL/GenBank/DDBJ databases">
        <authorList>
            <person name="Giroux E."/>
            <person name="Giroux E."/>
        </authorList>
    </citation>
    <scope>NUCLEOTIDE SEQUENCE</scope>
    <source>
        <strain evidence="7">H1091258</strain>
    </source>
</reference>
<proteinExistence type="predicted"/>
<dbReference type="PROSITE" id="PS00518">
    <property type="entry name" value="ZF_RING_1"/>
    <property type="match status" value="1"/>
</dbReference>
<dbReference type="SUPFAM" id="SSF57850">
    <property type="entry name" value="RING/U-box"/>
    <property type="match status" value="1"/>
</dbReference>
<dbReference type="Gene3D" id="3.30.40.10">
    <property type="entry name" value="Zinc/RING finger domain, C3HC4 (zinc finger)"/>
    <property type="match status" value="1"/>
</dbReference>
<dbReference type="Pfam" id="PF17111">
    <property type="entry name" value="PigL_N"/>
    <property type="match status" value="1"/>
</dbReference>